<evidence type="ECO:0000313" key="1">
    <source>
        <dbReference type="EMBL" id="MBS4185848.1"/>
    </source>
</evidence>
<gene>
    <name evidence="2" type="ORF">KHB02_019385</name>
    <name evidence="1" type="ORF">KHB02_31140</name>
</gene>
<keyword evidence="3" id="KW-1185">Reference proteome</keyword>
<dbReference type="EMBL" id="JAGYPE020000040">
    <property type="protein sequence ID" value="MCH6267687.1"/>
    <property type="molecule type" value="Genomic_DNA"/>
</dbReference>
<sequence length="66" mass="7220">MVIQPNMASKAIAEVWKETVEVFQKYNVPITEKALQVLVTENTIKILLTELNKVVGSSTATCIEGG</sequence>
<accession>A0A942T693</accession>
<name>A0A942T693_9BACI</name>
<evidence type="ECO:0000313" key="2">
    <source>
        <dbReference type="EMBL" id="MCH6267687.1"/>
    </source>
</evidence>
<evidence type="ECO:0000313" key="3">
    <source>
        <dbReference type="Proteomes" id="UP000677265"/>
    </source>
</evidence>
<reference evidence="1" key="1">
    <citation type="submission" date="2021-05" db="EMBL/GenBank/DDBJ databases">
        <title>Novel Bacillus species.</title>
        <authorList>
            <person name="Liu G."/>
        </authorList>
    </citation>
    <scope>NUCLEOTIDE SEQUENCE</scope>
    <source>
        <strain evidence="1 3">FJAT-50051</strain>
    </source>
</reference>
<organism evidence="1">
    <name type="scientific">Neobacillus citreus</name>
    <dbReference type="NCBI Taxonomy" id="2833578"/>
    <lineage>
        <taxon>Bacteria</taxon>
        <taxon>Bacillati</taxon>
        <taxon>Bacillota</taxon>
        <taxon>Bacilli</taxon>
        <taxon>Bacillales</taxon>
        <taxon>Bacillaceae</taxon>
        <taxon>Neobacillus</taxon>
    </lineage>
</organism>
<dbReference type="Proteomes" id="UP000677265">
    <property type="component" value="Unassembled WGS sequence"/>
</dbReference>
<proteinExistence type="predicted"/>
<dbReference type="AlphaFoldDB" id="A0A942T693"/>
<comment type="caution">
    <text evidence="1">The sequence shown here is derived from an EMBL/GenBank/DDBJ whole genome shotgun (WGS) entry which is preliminary data.</text>
</comment>
<protein>
    <submittedName>
        <fullName evidence="1">Uncharacterized protein</fullName>
    </submittedName>
</protein>
<dbReference type="EMBL" id="JAGYPE010000006">
    <property type="protein sequence ID" value="MBS4185848.1"/>
    <property type="molecule type" value="Genomic_DNA"/>
</dbReference>